<evidence type="ECO:0000313" key="3">
    <source>
        <dbReference type="Proteomes" id="UP000240608"/>
    </source>
</evidence>
<evidence type="ECO:0000313" key="2">
    <source>
        <dbReference type="EMBL" id="PTB97936.1"/>
    </source>
</evidence>
<sequence>MKKTILFLLISLNTSVALLAQEKLLFKLDEAIEGFNKSSTSTFYTPKRKKQNTSVFPARIEITDVIDGFILRTDLNVKKFNFQGDKIWEVNMASDFTMSQFPYMYTAGDDKMTYIFEIQTNLENSKKIKVSAIDASGNLTETVLKSDINKFNSGTALHGMGNALEVYVNNGELRILAKKSARDIEYRLYTFKNDSKTLEYQVLNLPVNEYEKKESDAYTALRKPLMWNYLTSVNGKDIFYKTYFKDIKKSKDKEAIVKLVEFEDTKIGVVKNLEFSADMITDKIKFTIPKILFNHWDNSLNLIGNMRMNSHEINGMYVRKYNLENLNDIYIKQHEFKSILKPEIKTKLKVKYQMPEHSHFRAEDVLFSPTGQMSLRIFTNINFKALTYFESVFNSLGEHQSTQLVQYNALISLYDKIIPNPKIIEKVWSNGEPEEVNVWNYINSQAKDNKDFNIFWHPLKYSSKAKLVKIDQEKGTFHLVEVN</sequence>
<comment type="caution">
    <text evidence="2">The sequence shown here is derived from an EMBL/GenBank/DDBJ whole genome shotgun (WGS) entry which is preliminary data.</text>
</comment>
<name>A0A2T4DVY7_9BACT</name>
<accession>A0A2T4DVY7</accession>
<evidence type="ECO:0000256" key="1">
    <source>
        <dbReference type="SAM" id="SignalP"/>
    </source>
</evidence>
<feature type="signal peptide" evidence="1">
    <location>
        <begin position="1"/>
        <end position="20"/>
    </location>
</feature>
<dbReference type="Proteomes" id="UP000240608">
    <property type="component" value="Unassembled WGS sequence"/>
</dbReference>
<dbReference type="EMBL" id="PYVU01000002">
    <property type="protein sequence ID" value="PTB97936.1"/>
    <property type="molecule type" value="Genomic_DNA"/>
</dbReference>
<organism evidence="2 3">
    <name type="scientific">Marivirga lumbricoides</name>
    <dbReference type="NCBI Taxonomy" id="1046115"/>
    <lineage>
        <taxon>Bacteria</taxon>
        <taxon>Pseudomonadati</taxon>
        <taxon>Bacteroidota</taxon>
        <taxon>Cytophagia</taxon>
        <taxon>Cytophagales</taxon>
        <taxon>Marivirgaceae</taxon>
        <taxon>Marivirga</taxon>
    </lineage>
</organism>
<protein>
    <submittedName>
        <fullName evidence="2">Uncharacterized protein</fullName>
    </submittedName>
</protein>
<dbReference type="AlphaFoldDB" id="A0A2T4DVY7"/>
<gene>
    <name evidence="2" type="ORF">C9994_00495</name>
</gene>
<keyword evidence="1" id="KW-0732">Signal</keyword>
<proteinExistence type="predicted"/>
<reference evidence="2 3" key="1">
    <citation type="submission" date="2018-03" db="EMBL/GenBank/DDBJ databases">
        <title>Cross-interface Injection: A General Nanoliter Liquid Handling Method Applied to Single Cells Genome Amplification Automated Nanoliter Liquid Handling Applied to Single Cell Multiple Displacement Amplification.</title>
        <authorList>
            <person name="Yun J."/>
            <person name="Xu P."/>
            <person name="Xu J."/>
            <person name="Dai X."/>
            <person name="Wang Y."/>
            <person name="Zheng X."/>
            <person name="Cao C."/>
            <person name="Yi Q."/>
            <person name="Zhu Y."/>
            <person name="Wang L."/>
            <person name="Dong Z."/>
            <person name="Huang Y."/>
            <person name="Huang L."/>
            <person name="Du W."/>
        </authorList>
    </citation>
    <scope>NUCLEOTIDE SEQUENCE [LARGE SCALE GENOMIC DNA]</scope>
    <source>
        <strain evidence="2 3">Z-D1-2</strain>
    </source>
</reference>
<feature type="chain" id="PRO_5015766086" evidence="1">
    <location>
        <begin position="21"/>
        <end position="483"/>
    </location>
</feature>